<reference evidence="2 3" key="1">
    <citation type="submission" date="2020-08" db="EMBL/GenBank/DDBJ databases">
        <title>Genomic Encyclopedia of Type Strains, Phase III (KMG-III): the genomes of soil and plant-associated and newly described type strains.</title>
        <authorList>
            <person name="Whitman W."/>
        </authorList>
    </citation>
    <scope>NUCLEOTIDE SEQUENCE [LARGE SCALE GENOMIC DNA]</scope>
    <source>
        <strain evidence="2 3">CECT 3302</strain>
    </source>
</reference>
<evidence type="ECO:0000313" key="3">
    <source>
        <dbReference type="Proteomes" id="UP000577707"/>
    </source>
</evidence>
<comment type="caution">
    <text evidence="2">The sequence shown here is derived from an EMBL/GenBank/DDBJ whole genome shotgun (WGS) entry which is preliminary data.</text>
</comment>
<evidence type="ECO:0000313" key="2">
    <source>
        <dbReference type="EMBL" id="MBB3088638.1"/>
    </source>
</evidence>
<dbReference type="Gene3D" id="3.40.190.10">
    <property type="entry name" value="Periplasmic binding protein-like II"/>
    <property type="match status" value="1"/>
</dbReference>
<organism evidence="2 3">
    <name type="scientific">Nocardioides albus</name>
    <dbReference type="NCBI Taxonomy" id="1841"/>
    <lineage>
        <taxon>Bacteria</taxon>
        <taxon>Bacillati</taxon>
        <taxon>Actinomycetota</taxon>
        <taxon>Actinomycetes</taxon>
        <taxon>Propionibacteriales</taxon>
        <taxon>Nocardioidaceae</taxon>
        <taxon>Nocardioides</taxon>
    </lineage>
</organism>
<dbReference type="RefSeq" id="WP_183543913.1">
    <property type="nucleotide sequence ID" value="NZ_BMQT01000003.1"/>
</dbReference>
<dbReference type="AlphaFoldDB" id="A0A7W5A364"/>
<keyword evidence="3" id="KW-1185">Reference proteome</keyword>
<dbReference type="InterPro" id="IPR006059">
    <property type="entry name" value="SBP"/>
</dbReference>
<evidence type="ECO:0000256" key="1">
    <source>
        <dbReference type="SAM" id="SignalP"/>
    </source>
</evidence>
<dbReference type="Proteomes" id="UP000577707">
    <property type="component" value="Unassembled WGS sequence"/>
</dbReference>
<keyword evidence="1" id="KW-0732">Signal</keyword>
<dbReference type="PANTHER" id="PTHR43649">
    <property type="entry name" value="ARABINOSE-BINDING PROTEIN-RELATED"/>
    <property type="match status" value="1"/>
</dbReference>
<dbReference type="SUPFAM" id="SSF53850">
    <property type="entry name" value="Periplasmic binding protein-like II"/>
    <property type="match status" value="1"/>
</dbReference>
<name>A0A7W5A364_9ACTN</name>
<dbReference type="EMBL" id="JACHXG010000003">
    <property type="protein sequence ID" value="MBB3088638.1"/>
    <property type="molecule type" value="Genomic_DNA"/>
</dbReference>
<feature type="chain" id="PRO_5039695961" evidence="1">
    <location>
        <begin position="32"/>
        <end position="434"/>
    </location>
</feature>
<dbReference type="PANTHER" id="PTHR43649:SF12">
    <property type="entry name" value="DIACETYLCHITOBIOSE BINDING PROTEIN DASA"/>
    <property type="match status" value="1"/>
</dbReference>
<feature type="signal peptide" evidence="1">
    <location>
        <begin position="1"/>
        <end position="31"/>
    </location>
</feature>
<gene>
    <name evidence="2" type="ORF">FHS12_001579</name>
</gene>
<dbReference type="PROSITE" id="PS51257">
    <property type="entry name" value="PROKAR_LIPOPROTEIN"/>
    <property type="match status" value="1"/>
</dbReference>
<dbReference type="Pfam" id="PF01547">
    <property type="entry name" value="SBP_bac_1"/>
    <property type="match status" value="1"/>
</dbReference>
<protein>
    <submittedName>
        <fullName evidence="2">Sorbitol/mannitol transport system substrate-binding protein</fullName>
    </submittedName>
</protein>
<dbReference type="InterPro" id="IPR050490">
    <property type="entry name" value="Bact_solute-bd_prot1"/>
</dbReference>
<accession>A0A7W5A364</accession>
<sequence>MPTIRSFKPAVVLSAVALVALATACSAGSQATGNTVKAVDCDVSGAGQVTVNLLSYNSSATDPFSNAMVKSCSKDGVEVKHAPIDFAGQYQKTSTTLAGGQGTYDVIGMYSGAVPGYANTKKLMPLGDLFDKYADEYGLDEIDPVMLEGVSYDGELYALPTMSNVITMVYREDIFEKLDLEPPTTYEELVTVAEKIQDAGEIKSPLALPLADNSSTFFEQLLRAQGGGYLDPDTKKPALDTPEAKTALQALADLRPVMDPEVAAFDQPRVQQQLMNGKAAMAIMYSGRMADLSNPELTPYAEKFAFAAPPAAEEGGPVAATVSVDGWSIPANTDIDPDLLFRMMAASISADASEQAVPAAFPARQGIATEENTPYAAAVQEALANGAATPPMETWLGNMQNATSPLLLQAIIGKTSVDAALADSGTAAEKALSD</sequence>
<proteinExistence type="predicted"/>